<feature type="transmembrane region" description="Helical" evidence="8">
    <location>
        <begin position="6"/>
        <end position="24"/>
    </location>
</feature>
<dbReference type="InterPro" id="IPR004680">
    <property type="entry name" value="Cit_transptr-like_dom"/>
</dbReference>
<evidence type="ECO:0000256" key="8">
    <source>
        <dbReference type="SAM" id="Phobius"/>
    </source>
</evidence>
<feature type="domain" description="Citrate transporter-like" evidence="9">
    <location>
        <begin position="16"/>
        <end position="371"/>
    </location>
</feature>
<dbReference type="OrthoDB" id="9809303at2"/>
<evidence type="ECO:0000256" key="6">
    <source>
        <dbReference type="ARBA" id="ARBA00022989"/>
    </source>
</evidence>
<dbReference type="GO" id="GO:0005886">
    <property type="term" value="C:plasma membrane"/>
    <property type="evidence" value="ECO:0007669"/>
    <property type="project" value="UniProtKB-SubCell"/>
</dbReference>
<keyword evidence="4" id="KW-1003">Cell membrane</keyword>
<dbReference type="Pfam" id="PF03600">
    <property type="entry name" value="CitMHS"/>
    <property type="match status" value="1"/>
</dbReference>
<dbReference type="EMBL" id="BNEE01000006">
    <property type="protein sequence ID" value="GHI85747.1"/>
    <property type="molecule type" value="Genomic_DNA"/>
</dbReference>
<keyword evidence="11" id="KW-1185">Reference proteome</keyword>
<dbReference type="RefSeq" id="WP_031143866.1">
    <property type="nucleotide sequence ID" value="NZ_BNEE01000006.1"/>
</dbReference>
<feature type="transmembrane region" description="Helical" evidence="8">
    <location>
        <begin position="374"/>
        <end position="393"/>
    </location>
</feature>
<organism evidence="10 11">
    <name type="scientific">Streptomyces xanthophaeus</name>
    <dbReference type="NCBI Taxonomy" id="67385"/>
    <lineage>
        <taxon>Bacteria</taxon>
        <taxon>Bacillati</taxon>
        <taxon>Actinomycetota</taxon>
        <taxon>Actinomycetes</taxon>
        <taxon>Kitasatosporales</taxon>
        <taxon>Streptomycetaceae</taxon>
        <taxon>Streptomyces</taxon>
    </lineage>
</organism>
<proteinExistence type="inferred from homology"/>
<sequence>MSVSTWLAIAVFATVYLLIATERVHRVAASLGGAVVMLVIGATTPEHAFFSEVTGIDWNVIFLLLGMMLIVAVLKRTGLFEFLAIWAAKRAGGRPYRLMVLLILTTALLSAWLDNVTTVLLMAPVTIEVCRRMGVPVVPFLIAEVMACNIGGAATLIGDPPNIMIGSRAGLSFNDFLFHMAPITTLLVAVFAVMARWMFRDAFRYDPRRAAHVMAMREGDALKDRRLLAVSGIVIALVMICFVLHTALHLEPSVVAVTGGLALLAASRLDAKDAVADVEWQTLAFFTGLFVMVGAMMRTGVIADLGQAAARALDGNLFAASMALLFGSVVPSAVIDNIPFVASTSPIVAEIVAACGGDEQAQVLWWSFALGADLAGNATIIASSANVAVVGIADRAGHHISFWRFSRYGLVVTAVTTGLAGLYVWLRYFALA</sequence>
<evidence type="ECO:0000256" key="3">
    <source>
        <dbReference type="ARBA" id="ARBA00022448"/>
    </source>
</evidence>
<comment type="similarity">
    <text evidence="2">Belongs to the CitM (TC 2.A.11) transporter family.</text>
</comment>
<comment type="caution">
    <text evidence="10">The sequence shown here is derived from an EMBL/GenBank/DDBJ whole genome shotgun (WGS) entry which is preliminary data.</text>
</comment>
<dbReference type="PANTHER" id="PTHR43568:SF1">
    <property type="entry name" value="P PROTEIN"/>
    <property type="match status" value="1"/>
</dbReference>
<gene>
    <name evidence="10" type="ORF">Sxan_31110</name>
</gene>
<evidence type="ECO:0000313" key="10">
    <source>
        <dbReference type="EMBL" id="GHI85747.1"/>
    </source>
</evidence>
<dbReference type="Proteomes" id="UP000600026">
    <property type="component" value="Unassembled WGS sequence"/>
</dbReference>
<feature type="transmembrane region" description="Helical" evidence="8">
    <location>
        <begin position="317"/>
        <end position="335"/>
    </location>
</feature>
<comment type="subcellular location">
    <subcellularLocation>
        <location evidence="1">Cell membrane</location>
        <topology evidence="1">Multi-pass membrane protein</topology>
    </subcellularLocation>
</comment>
<accession>A0A919GYM3</accession>
<feature type="transmembrane region" description="Helical" evidence="8">
    <location>
        <begin position="176"/>
        <end position="199"/>
    </location>
</feature>
<dbReference type="InterPro" id="IPR051475">
    <property type="entry name" value="Diverse_Ion_Transporter"/>
</dbReference>
<evidence type="ECO:0000256" key="7">
    <source>
        <dbReference type="ARBA" id="ARBA00023136"/>
    </source>
</evidence>
<feature type="transmembrane region" description="Helical" evidence="8">
    <location>
        <begin position="31"/>
        <end position="50"/>
    </location>
</feature>
<dbReference type="InterPro" id="IPR000802">
    <property type="entry name" value="Arsenical_pump_ArsB"/>
</dbReference>
<keyword evidence="3" id="KW-0813">Transport</keyword>
<evidence type="ECO:0000259" key="9">
    <source>
        <dbReference type="Pfam" id="PF03600"/>
    </source>
</evidence>
<feature type="transmembrane region" description="Helical" evidence="8">
    <location>
        <begin position="56"/>
        <end position="74"/>
    </location>
</feature>
<reference evidence="10" key="1">
    <citation type="submission" date="2020-09" db="EMBL/GenBank/DDBJ databases">
        <title>Whole genome shotgun sequence of Streptomyces xanthophaeus NBRC 12829.</title>
        <authorList>
            <person name="Komaki H."/>
            <person name="Tamura T."/>
        </authorList>
    </citation>
    <scope>NUCLEOTIDE SEQUENCE</scope>
    <source>
        <strain evidence="10">NBRC 12829</strain>
    </source>
</reference>
<dbReference type="AlphaFoldDB" id="A0A919GYM3"/>
<feature type="transmembrane region" description="Helical" evidence="8">
    <location>
        <begin position="283"/>
        <end position="305"/>
    </location>
</feature>
<feature type="transmembrane region" description="Helical" evidence="8">
    <location>
        <begin position="405"/>
        <end position="426"/>
    </location>
</feature>
<evidence type="ECO:0000313" key="11">
    <source>
        <dbReference type="Proteomes" id="UP000600026"/>
    </source>
</evidence>
<keyword evidence="7 8" id="KW-0472">Membrane</keyword>
<name>A0A919GYM3_9ACTN</name>
<evidence type="ECO:0000256" key="4">
    <source>
        <dbReference type="ARBA" id="ARBA00022475"/>
    </source>
</evidence>
<evidence type="ECO:0000256" key="5">
    <source>
        <dbReference type="ARBA" id="ARBA00022692"/>
    </source>
</evidence>
<keyword evidence="5 8" id="KW-0812">Transmembrane</keyword>
<dbReference type="GO" id="GO:0015105">
    <property type="term" value="F:arsenite transmembrane transporter activity"/>
    <property type="evidence" value="ECO:0007669"/>
    <property type="project" value="InterPro"/>
</dbReference>
<feature type="transmembrane region" description="Helical" evidence="8">
    <location>
        <begin position="227"/>
        <end position="248"/>
    </location>
</feature>
<feature type="transmembrane region" description="Helical" evidence="8">
    <location>
        <begin position="95"/>
        <end position="113"/>
    </location>
</feature>
<dbReference type="PRINTS" id="PR00758">
    <property type="entry name" value="ARSENICPUMP"/>
</dbReference>
<protein>
    <submittedName>
        <fullName evidence="10">Membrane protein</fullName>
    </submittedName>
</protein>
<keyword evidence="6 8" id="KW-1133">Transmembrane helix</keyword>
<dbReference type="PANTHER" id="PTHR43568">
    <property type="entry name" value="P PROTEIN"/>
    <property type="match status" value="1"/>
</dbReference>
<dbReference type="CDD" id="cd01116">
    <property type="entry name" value="P_permease"/>
    <property type="match status" value="1"/>
</dbReference>
<evidence type="ECO:0000256" key="1">
    <source>
        <dbReference type="ARBA" id="ARBA00004651"/>
    </source>
</evidence>
<evidence type="ECO:0000256" key="2">
    <source>
        <dbReference type="ARBA" id="ARBA00009843"/>
    </source>
</evidence>